<feature type="domain" description="TauD/TfdA-like" evidence="4">
    <location>
        <begin position="38"/>
        <end position="329"/>
    </location>
</feature>
<evidence type="ECO:0000256" key="1">
    <source>
        <dbReference type="ARBA" id="ARBA00001954"/>
    </source>
</evidence>
<dbReference type="InterPro" id="IPR003819">
    <property type="entry name" value="TauD/TfdA-like"/>
</dbReference>
<dbReference type="Gene3D" id="3.60.130.10">
    <property type="entry name" value="Clavaminate synthase-like"/>
    <property type="match status" value="1"/>
</dbReference>
<dbReference type="PANTHER" id="PTHR10696">
    <property type="entry name" value="GAMMA-BUTYROBETAINE HYDROXYLASE-RELATED"/>
    <property type="match status" value="1"/>
</dbReference>
<dbReference type="EMBL" id="JFJN01000058">
    <property type="protein sequence ID" value="EZH79080.1"/>
    <property type="molecule type" value="Genomic_DNA"/>
</dbReference>
<dbReference type="Proteomes" id="UP000023842">
    <property type="component" value="Unassembled WGS sequence"/>
</dbReference>
<keyword evidence="2" id="KW-0560">Oxidoreductase</keyword>
<keyword evidence="3" id="KW-0045">Antibiotic biosynthesis</keyword>
<name>A0ABP3BTX6_9GAMM</name>
<dbReference type="InterPro" id="IPR042098">
    <property type="entry name" value="TauD-like_sf"/>
</dbReference>
<keyword evidence="6" id="KW-1185">Reference proteome</keyword>
<evidence type="ECO:0000256" key="2">
    <source>
        <dbReference type="ARBA" id="ARBA00023002"/>
    </source>
</evidence>
<reference evidence="6" key="1">
    <citation type="journal article" date="2014" name="Genome Announc.">
        <title>Draft Genome Sequence of the algae degrading bacterium Pseudomonas mendocina AD6.</title>
        <authorList>
            <person name="Barney B.M."/>
            <person name="Lenneman E.M."/>
        </authorList>
    </citation>
    <scope>NUCLEOTIDE SEQUENCE [LARGE SCALE GENOMIC DNA]</scope>
    <source>
        <strain evidence="6">AD6</strain>
    </source>
</reference>
<dbReference type="Pfam" id="PF02668">
    <property type="entry name" value="TauD"/>
    <property type="match status" value="1"/>
</dbReference>
<organism evidence="5 6">
    <name type="scientific">Ectopseudomonas composti</name>
    <dbReference type="NCBI Taxonomy" id="658457"/>
    <lineage>
        <taxon>Bacteria</taxon>
        <taxon>Pseudomonadati</taxon>
        <taxon>Pseudomonadota</taxon>
        <taxon>Gammaproteobacteria</taxon>
        <taxon>Pseudomonadales</taxon>
        <taxon>Pseudomonadaceae</taxon>
        <taxon>Ectopseudomonas</taxon>
    </lineage>
</organism>
<dbReference type="InterPro" id="IPR050411">
    <property type="entry name" value="AlphaKG_dependent_hydroxylases"/>
</dbReference>
<dbReference type="PANTHER" id="PTHR10696:SF56">
    <property type="entry name" value="TAUD_TFDA-LIKE DOMAIN-CONTAINING PROTEIN"/>
    <property type="match status" value="1"/>
</dbReference>
<comment type="cofactor">
    <cofactor evidence="1">
        <name>Fe(2+)</name>
        <dbReference type="ChEBI" id="CHEBI:29033"/>
    </cofactor>
</comment>
<evidence type="ECO:0000313" key="5">
    <source>
        <dbReference type="EMBL" id="EZH79080.1"/>
    </source>
</evidence>
<evidence type="ECO:0000256" key="3">
    <source>
        <dbReference type="ARBA" id="ARBA00023194"/>
    </source>
</evidence>
<evidence type="ECO:0000259" key="4">
    <source>
        <dbReference type="Pfam" id="PF02668"/>
    </source>
</evidence>
<comment type="caution">
    <text evidence="5">The sequence shown here is derived from an EMBL/GenBank/DDBJ whole genome shotgun (WGS) entry which is preliminary data.</text>
</comment>
<proteinExistence type="predicted"/>
<dbReference type="RefSeq" id="WP_037002952.1">
    <property type="nucleotide sequence ID" value="NZ_JFJN01000058.1"/>
</dbReference>
<evidence type="ECO:0000313" key="6">
    <source>
        <dbReference type="Proteomes" id="UP000023842"/>
    </source>
</evidence>
<sequence>MNQLADVLTAEAFRPSRVQDGCTVASLLDDHPLPLLIASQEGQSIHNLSESLRTLAIEALSTTGGVLLRNFKVPTPLDFKRFAASFGMPLGTYEFGSTPRSKVFAGVYSSTEYPAHQSIPLHNEQSYTRQWPSRIWFHCMTPSQTGGETPIADSRQVYQAIDPAIREEFIAKGLLYVRNYSSALDLPWQQVFNTDDRVKVEQYCQSQGIDWNWSKDGELSTRQLCQAAIRHPASQEWVWFNQAHLFHISAMEQNLRQALIDAVGEAQLPRNVYFGDGTPIPDATLDAIRAVYAQTCVDFPWQAGDVLMLDNLLVAHGRNPFSGDRKVIVAMA</sequence>
<dbReference type="SUPFAM" id="SSF51197">
    <property type="entry name" value="Clavaminate synthase-like"/>
    <property type="match status" value="1"/>
</dbReference>
<accession>A0ABP3BTX6</accession>
<gene>
    <name evidence="5" type="ORF">AU05_18575</name>
</gene>
<protein>
    <submittedName>
        <fullName evidence="5">SyrP</fullName>
    </submittedName>
</protein>